<name>A0A7W0HRX9_9ACTN</name>
<evidence type="ECO:0000256" key="2">
    <source>
        <dbReference type="ARBA" id="ARBA00023002"/>
    </source>
</evidence>
<dbReference type="PANTHER" id="PTHR43639">
    <property type="entry name" value="OXIDOREDUCTASE, SHORT-CHAIN DEHYDROGENASE/REDUCTASE FAMILY (AFU_ORTHOLOGUE AFUA_5G02870)"/>
    <property type="match status" value="1"/>
</dbReference>
<dbReference type="GO" id="GO:0004316">
    <property type="term" value="F:3-oxoacyl-[acyl-carrier-protein] reductase (NADPH) activity"/>
    <property type="evidence" value="ECO:0007669"/>
    <property type="project" value="UniProtKB-EC"/>
</dbReference>
<comment type="caution">
    <text evidence="4">The sequence shown here is derived from an EMBL/GenBank/DDBJ whole genome shotgun (WGS) entry which is preliminary data.</text>
</comment>
<dbReference type="EMBL" id="JACDUR010000005">
    <property type="protein sequence ID" value="MBA2893425.1"/>
    <property type="molecule type" value="Genomic_DNA"/>
</dbReference>
<dbReference type="SMART" id="SM00822">
    <property type="entry name" value="PKS_KR"/>
    <property type="match status" value="1"/>
</dbReference>
<evidence type="ECO:0000313" key="4">
    <source>
        <dbReference type="EMBL" id="MBA2893425.1"/>
    </source>
</evidence>
<feature type="domain" description="Ketoreductase" evidence="3">
    <location>
        <begin position="7"/>
        <end position="180"/>
    </location>
</feature>
<dbReference type="InterPro" id="IPR036291">
    <property type="entry name" value="NAD(P)-bd_dom_sf"/>
</dbReference>
<keyword evidence="5" id="KW-1185">Reference proteome</keyword>
<evidence type="ECO:0000256" key="1">
    <source>
        <dbReference type="ARBA" id="ARBA00006484"/>
    </source>
</evidence>
<proteinExistence type="inferred from homology"/>
<comment type="similarity">
    <text evidence="1">Belongs to the short-chain dehydrogenases/reductases (SDR) family.</text>
</comment>
<protein>
    <submittedName>
        <fullName evidence="4">3-oxoacyl-[acyl-carrier protein] reductase</fullName>
        <ecNumber evidence="4">1.1.1.100</ecNumber>
    </submittedName>
</protein>
<reference evidence="4 5" key="1">
    <citation type="submission" date="2020-07" db="EMBL/GenBank/DDBJ databases">
        <title>Genomic Encyclopedia of Type Strains, Phase IV (KMG-IV): sequencing the most valuable type-strain genomes for metagenomic binning, comparative biology and taxonomic classification.</title>
        <authorList>
            <person name="Goeker M."/>
        </authorList>
    </citation>
    <scope>NUCLEOTIDE SEQUENCE [LARGE SCALE GENOMIC DNA]</scope>
    <source>
        <strain evidence="4 5">DSM 45533</strain>
    </source>
</reference>
<dbReference type="AlphaFoldDB" id="A0A7W0HRX9"/>
<dbReference type="FunFam" id="3.40.50.720:FF:000084">
    <property type="entry name" value="Short-chain dehydrogenase reductase"/>
    <property type="match status" value="1"/>
</dbReference>
<dbReference type="Gene3D" id="3.40.50.720">
    <property type="entry name" value="NAD(P)-binding Rossmann-like Domain"/>
    <property type="match status" value="1"/>
</dbReference>
<dbReference type="PANTHER" id="PTHR43639:SF1">
    <property type="entry name" value="SHORT-CHAIN DEHYDROGENASE_REDUCTASE FAMILY PROTEIN"/>
    <property type="match status" value="1"/>
</dbReference>
<dbReference type="Pfam" id="PF13561">
    <property type="entry name" value="adh_short_C2"/>
    <property type="match status" value="1"/>
</dbReference>
<dbReference type="InterPro" id="IPR057326">
    <property type="entry name" value="KR_dom"/>
</dbReference>
<dbReference type="SUPFAM" id="SSF51735">
    <property type="entry name" value="NAD(P)-binding Rossmann-fold domains"/>
    <property type="match status" value="1"/>
</dbReference>
<dbReference type="RefSeq" id="WP_181612238.1">
    <property type="nucleotide sequence ID" value="NZ_BAABAM010000017.1"/>
</dbReference>
<dbReference type="PRINTS" id="PR00080">
    <property type="entry name" value="SDRFAMILY"/>
</dbReference>
<evidence type="ECO:0000259" key="3">
    <source>
        <dbReference type="SMART" id="SM00822"/>
    </source>
</evidence>
<sequence>MGTLSGKHAVVTGGSRGIGRAIVERLCAEGAQVVFTYLRNEAAAEQVSVRTGAQAVRIDLGRRADVDLMFAEARRRLGRLDILVNNAAMNDTGVVSEYGEELYDQMMATNTKAVFLAMQWAARTMREGGRIVNISTLNTDLPAPGTAVYAASKAAVEQFARVLAREVGPRGITVNSVSPGAVDTELLHSTNTPEALAQVQDFTALRRIGQPDDIAGVVAFLAGPDGRWITGQTIRATGGLLL</sequence>
<accession>A0A7W0HRX9</accession>
<dbReference type="PRINTS" id="PR00081">
    <property type="entry name" value="GDHRDH"/>
</dbReference>
<dbReference type="InterPro" id="IPR002347">
    <property type="entry name" value="SDR_fam"/>
</dbReference>
<gene>
    <name evidence="4" type="ORF">HNR30_004786</name>
</gene>
<dbReference type="EC" id="1.1.1.100" evidence="4"/>
<keyword evidence="2 4" id="KW-0560">Oxidoreductase</keyword>
<evidence type="ECO:0000313" key="5">
    <source>
        <dbReference type="Proteomes" id="UP000530928"/>
    </source>
</evidence>
<dbReference type="Proteomes" id="UP000530928">
    <property type="component" value="Unassembled WGS sequence"/>
</dbReference>
<organism evidence="4 5">
    <name type="scientific">Nonomuraea soli</name>
    <dbReference type="NCBI Taxonomy" id="1032476"/>
    <lineage>
        <taxon>Bacteria</taxon>
        <taxon>Bacillati</taxon>
        <taxon>Actinomycetota</taxon>
        <taxon>Actinomycetes</taxon>
        <taxon>Streptosporangiales</taxon>
        <taxon>Streptosporangiaceae</taxon>
        <taxon>Nonomuraea</taxon>
    </lineage>
</organism>